<name>A0ABT9RN23_9ACTN</name>
<dbReference type="RefSeq" id="WP_306875252.1">
    <property type="nucleotide sequence ID" value="NZ_JAUSRB010000002.1"/>
</dbReference>
<protein>
    <submittedName>
        <fullName evidence="2">Uncharacterized protein</fullName>
    </submittedName>
</protein>
<dbReference type="EMBL" id="JAUSRB010000002">
    <property type="protein sequence ID" value="MDP9870247.1"/>
    <property type="molecule type" value="Genomic_DNA"/>
</dbReference>
<evidence type="ECO:0000313" key="2">
    <source>
        <dbReference type="EMBL" id="MDP9870247.1"/>
    </source>
</evidence>
<evidence type="ECO:0000256" key="1">
    <source>
        <dbReference type="SAM" id="SignalP"/>
    </source>
</evidence>
<reference evidence="2 3" key="1">
    <citation type="submission" date="2023-07" db="EMBL/GenBank/DDBJ databases">
        <title>Sequencing the genomes of 1000 actinobacteria strains.</title>
        <authorList>
            <person name="Klenk H.-P."/>
        </authorList>
    </citation>
    <scope>NUCLEOTIDE SEQUENCE [LARGE SCALE GENOMIC DNA]</scope>
    <source>
        <strain evidence="2 3">DSM 44109</strain>
    </source>
</reference>
<feature type="signal peptide" evidence="1">
    <location>
        <begin position="1"/>
        <end position="27"/>
    </location>
</feature>
<sequence>MKRLRNLVLAVTAVVLALTSVPTSAWAATTKIHRNDQFGALYSGKVRATLIGNVSISTSLATATCNVGVIDGTVQSDGTMLNVLAYNFSNSPGPQCPNSAGGQSTVTAVGLPWNNGNVTYAPVPNGRDGTIALNSVKVTSTSTGWFGTINCTYRGSGAGNSIVLDAFNPTNTNRPQPVVQAQARAVNYSLNKDSGSFLCPGTATFSATFQLLGETTANSGVYDQKLHLTS</sequence>
<gene>
    <name evidence="2" type="ORF">J2S55_009513</name>
</gene>
<evidence type="ECO:0000313" key="3">
    <source>
        <dbReference type="Proteomes" id="UP001230426"/>
    </source>
</evidence>
<organism evidence="2 3">
    <name type="scientific">Streptosporangium brasiliense</name>
    <dbReference type="NCBI Taxonomy" id="47480"/>
    <lineage>
        <taxon>Bacteria</taxon>
        <taxon>Bacillati</taxon>
        <taxon>Actinomycetota</taxon>
        <taxon>Actinomycetes</taxon>
        <taxon>Streptosporangiales</taxon>
        <taxon>Streptosporangiaceae</taxon>
        <taxon>Streptosporangium</taxon>
    </lineage>
</organism>
<comment type="caution">
    <text evidence="2">The sequence shown here is derived from an EMBL/GenBank/DDBJ whole genome shotgun (WGS) entry which is preliminary data.</text>
</comment>
<keyword evidence="3" id="KW-1185">Reference proteome</keyword>
<feature type="chain" id="PRO_5045211982" evidence="1">
    <location>
        <begin position="28"/>
        <end position="230"/>
    </location>
</feature>
<dbReference type="Proteomes" id="UP001230426">
    <property type="component" value="Unassembled WGS sequence"/>
</dbReference>
<accession>A0ABT9RN23</accession>
<proteinExistence type="predicted"/>
<keyword evidence="1" id="KW-0732">Signal</keyword>